<organism evidence="2 3">
    <name type="scientific">Aequitasia blattaphilus</name>
    <dbReference type="NCBI Taxonomy" id="2949332"/>
    <lineage>
        <taxon>Bacteria</taxon>
        <taxon>Bacillati</taxon>
        <taxon>Bacillota</taxon>
        <taxon>Clostridia</taxon>
        <taxon>Lachnospirales</taxon>
        <taxon>Lachnospiraceae</taxon>
        <taxon>Aequitasia</taxon>
    </lineage>
</organism>
<dbReference type="NCBIfam" id="TIGR03071">
    <property type="entry name" value="couple_hipA"/>
    <property type="match status" value="1"/>
</dbReference>
<evidence type="ECO:0000313" key="3">
    <source>
        <dbReference type="Proteomes" id="UP001523566"/>
    </source>
</evidence>
<evidence type="ECO:0000313" key="2">
    <source>
        <dbReference type="EMBL" id="MCP1102851.1"/>
    </source>
</evidence>
<proteinExistence type="predicted"/>
<gene>
    <name evidence="2" type="ORF">NK125_10525</name>
</gene>
<dbReference type="PANTHER" id="PTHR37419">
    <property type="entry name" value="SERINE/THREONINE-PROTEIN KINASE TOXIN HIPA"/>
    <property type="match status" value="1"/>
</dbReference>
<evidence type="ECO:0000259" key="1">
    <source>
        <dbReference type="Pfam" id="PF13657"/>
    </source>
</evidence>
<name>A0ABT1EAZ0_9FIRM</name>
<protein>
    <submittedName>
        <fullName evidence="2">HipA N-terminal domain-containing protein</fullName>
    </submittedName>
</protein>
<dbReference type="RefSeq" id="WP_262066634.1">
    <property type="nucleotide sequence ID" value="NZ_JAMXOD010000014.1"/>
</dbReference>
<dbReference type="InterPro" id="IPR052028">
    <property type="entry name" value="HipA_Ser/Thr_kinase"/>
</dbReference>
<dbReference type="InterPro" id="IPR017508">
    <property type="entry name" value="HipA_N1"/>
</dbReference>
<dbReference type="Pfam" id="PF13657">
    <property type="entry name" value="Couple_hipA"/>
    <property type="match status" value="1"/>
</dbReference>
<comment type="caution">
    <text evidence="2">The sequence shown here is derived from an EMBL/GenBank/DDBJ whole genome shotgun (WGS) entry which is preliminary data.</text>
</comment>
<feature type="domain" description="HipA N-terminal subdomain 1" evidence="1">
    <location>
        <begin position="10"/>
        <end position="105"/>
    </location>
</feature>
<accession>A0ABT1EAZ0</accession>
<reference evidence="2 3" key="1">
    <citation type="journal article" date="2022" name="Genome Biol. Evol.">
        <title>Host diet, physiology and behaviors set the stage for Lachnospiraceae cladogenesis.</title>
        <authorList>
            <person name="Vera-Ponce De Leon A."/>
            <person name="Schneider M."/>
            <person name="Jahnes B.C."/>
            <person name="Sadowski V."/>
            <person name="Camuy-Velez L.A."/>
            <person name="Duan J."/>
            <person name="Sabree Z.L."/>
        </authorList>
    </citation>
    <scope>NUCLEOTIDE SEQUENCE [LARGE SCALE GENOMIC DNA]</scope>
    <source>
        <strain evidence="2 3">PAL113</strain>
    </source>
</reference>
<dbReference type="Proteomes" id="UP001523566">
    <property type="component" value="Unassembled WGS sequence"/>
</dbReference>
<dbReference type="PANTHER" id="PTHR37419:SF1">
    <property type="entry name" value="SERINE_THREONINE-PROTEIN KINASE TOXIN HIPA"/>
    <property type="match status" value="1"/>
</dbReference>
<keyword evidence="3" id="KW-1185">Reference proteome</keyword>
<dbReference type="EMBL" id="JAMZFW010000014">
    <property type="protein sequence ID" value="MCP1102851.1"/>
    <property type="molecule type" value="Genomic_DNA"/>
</dbReference>
<sequence length="109" mass="12602">MANEYRRGFVYVQNIFAGIIEETDEGYLFTYDEEYQSSEAAVAVSVTLPLEKKEYFSKTLFPFFDGLIPEGWLLKVVSRNWKVRQDDRFGLLLIACRDCIGDVSVRGEK</sequence>